<keyword evidence="1" id="KW-1133">Transmembrane helix</keyword>
<sequence length="218" mass="25423">MPENTSIIFFDEYKKLDKLCSEMYGINSGGVTCYLNDMMAVPVMQRNRIPEWNQTYDRLRELRHIRNQMAHGEGSFEDYPCSEEDVLWLFEFRSKIMHISDPLAVYRSQTEESMHATRIKEDFPRAVDQSQTEESMHATRAKEDFLLAVDQSQTEGNIADHQRMKMDNVEVIDQEENDSFEKKHSMLKKIAVFGLIVLIVAAAVLIFGNVYMKYFLLS</sequence>
<protein>
    <submittedName>
        <fullName evidence="2">Uncharacterized protein</fullName>
    </submittedName>
</protein>
<accession>G2T341</accession>
<organism evidence="2 3">
    <name type="scientific">Roseburia hominis (strain DSM 16839 / JCM 17582 / NCIMB 14029 / A2-183)</name>
    <dbReference type="NCBI Taxonomy" id="585394"/>
    <lineage>
        <taxon>Bacteria</taxon>
        <taxon>Bacillati</taxon>
        <taxon>Bacillota</taxon>
        <taxon>Clostridia</taxon>
        <taxon>Lachnospirales</taxon>
        <taxon>Lachnospiraceae</taxon>
        <taxon>Roseburia</taxon>
    </lineage>
</organism>
<evidence type="ECO:0000313" key="3">
    <source>
        <dbReference type="Proteomes" id="UP000008178"/>
    </source>
</evidence>
<dbReference type="BioCyc" id="RHOM585394:G1H02-2028-MONOMER"/>
<dbReference type="eggNOG" id="ENOG50332DU">
    <property type="taxonomic scope" value="Bacteria"/>
</dbReference>
<dbReference type="HOGENOM" id="CLU_1266109_0_0_9"/>
<dbReference type="Pfam" id="PF20185">
    <property type="entry name" value="DUF6548"/>
    <property type="match status" value="1"/>
</dbReference>
<evidence type="ECO:0000256" key="1">
    <source>
        <dbReference type="SAM" id="Phobius"/>
    </source>
</evidence>
<reference evidence="2 3" key="1">
    <citation type="journal article" date="2015" name="Genome Announc.">
        <title>Complete genome sequence of the human gut symbiont Roseburia hominis.</title>
        <authorList>
            <person name="Travis A.J."/>
            <person name="Kelly D."/>
            <person name="Flint H.J."/>
            <person name="Aminov R.I."/>
        </authorList>
    </citation>
    <scope>NUCLEOTIDE SEQUENCE [LARGE SCALE GENOMIC DNA]</scope>
    <source>
        <strain evidence="3">DSM 16839 / JCM 17582 / NCIMB 14029 / A2-183</strain>
    </source>
</reference>
<dbReference type="RefSeq" id="WP_014080171.1">
    <property type="nucleotide sequence ID" value="NC_015977.1"/>
</dbReference>
<evidence type="ECO:0000313" key="2">
    <source>
        <dbReference type="EMBL" id="AEN97135.1"/>
    </source>
</evidence>
<dbReference type="STRING" id="585394.RHOM_10120"/>
<dbReference type="GeneID" id="93723800"/>
<keyword evidence="1" id="KW-0472">Membrane</keyword>
<keyword evidence="1" id="KW-0812">Transmembrane</keyword>
<dbReference type="EMBL" id="CP003040">
    <property type="protein sequence ID" value="AEN97135.1"/>
    <property type="molecule type" value="Genomic_DNA"/>
</dbReference>
<dbReference type="OrthoDB" id="1771431at2"/>
<gene>
    <name evidence="2" type="ordered locus">RHOM_10120</name>
</gene>
<keyword evidence="3" id="KW-1185">Reference proteome</keyword>
<dbReference type="AlphaFoldDB" id="G2T341"/>
<dbReference type="InterPro" id="IPR046678">
    <property type="entry name" value="DUF6548"/>
</dbReference>
<feature type="transmembrane region" description="Helical" evidence="1">
    <location>
        <begin position="190"/>
        <end position="212"/>
    </location>
</feature>
<name>G2T341_ROSHA</name>
<dbReference type="Proteomes" id="UP000008178">
    <property type="component" value="Chromosome"/>
</dbReference>
<proteinExistence type="predicted"/>
<dbReference type="KEGG" id="rho:RHOM_10120"/>